<keyword evidence="1" id="KW-0175">Coiled coil</keyword>
<dbReference type="CDD" id="cd16655">
    <property type="entry name" value="RING-Ubox_WDSUB1-like"/>
    <property type="match status" value="1"/>
</dbReference>
<dbReference type="EMBL" id="CAJZBQ010000026">
    <property type="protein sequence ID" value="CAG9320659.1"/>
    <property type="molecule type" value="Genomic_DNA"/>
</dbReference>
<sequence length="322" mass="36133">MVKPASIPKNYLCPITQEIMEDPVVAADGFTYERKAIMLWLERNDISWATEKKLKHKDLVTNDRLASEISKFNEKNPSPDSLEDKAVTSIVQCLENKRLLIAQLRISIVKLTAVQEDLSEHLLNCKISNTAGNSASIAGTGILFTPLALIGIVTIIAGSLTSIGTNVTQFFIEKSLQKRMKKIIKEEEKAKFRYEVSQMKSQYFIGLMNFGTNCYQVGSRIWKIMKYAQLFEGLKATNMTTKSVLGIGGWSSAAAACKGTKFALSSAFGAGLSAVDIIITWTFKNSTLEQFKIQIDNREKHIELYTKELEDWEKSLPNEWKI</sequence>
<dbReference type="SUPFAM" id="SSF57850">
    <property type="entry name" value="RING/U-box"/>
    <property type="match status" value="1"/>
</dbReference>
<feature type="domain" description="U-box" evidence="2">
    <location>
        <begin position="6"/>
        <end position="79"/>
    </location>
</feature>
<evidence type="ECO:0000313" key="4">
    <source>
        <dbReference type="Proteomes" id="UP001162131"/>
    </source>
</evidence>
<proteinExistence type="predicted"/>
<organism evidence="3 4">
    <name type="scientific">Blepharisma stoltei</name>
    <dbReference type="NCBI Taxonomy" id="1481888"/>
    <lineage>
        <taxon>Eukaryota</taxon>
        <taxon>Sar</taxon>
        <taxon>Alveolata</taxon>
        <taxon>Ciliophora</taxon>
        <taxon>Postciliodesmatophora</taxon>
        <taxon>Heterotrichea</taxon>
        <taxon>Heterotrichida</taxon>
        <taxon>Blepharismidae</taxon>
        <taxon>Blepharisma</taxon>
    </lineage>
</organism>
<dbReference type="SMART" id="SM00504">
    <property type="entry name" value="Ubox"/>
    <property type="match status" value="1"/>
</dbReference>
<reference evidence="3" key="1">
    <citation type="submission" date="2021-09" db="EMBL/GenBank/DDBJ databases">
        <authorList>
            <consortium name="AG Swart"/>
            <person name="Singh M."/>
            <person name="Singh A."/>
            <person name="Seah K."/>
            <person name="Emmerich C."/>
        </authorList>
    </citation>
    <scope>NUCLEOTIDE SEQUENCE</scope>
    <source>
        <strain evidence="3">ATCC30299</strain>
    </source>
</reference>
<dbReference type="InterPro" id="IPR003613">
    <property type="entry name" value="Ubox_domain"/>
</dbReference>
<dbReference type="PANTHER" id="PTHR46573">
    <property type="entry name" value="WD REPEAT, SAM AND U-BOX DOMAIN-CONTAINING PROTEIN 1"/>
    <property type="match status" value="1"/>
</dbReference>
<dbReference type="Gene3D" id="3.30.40.10">
    <property type="entry name" value="Zinc/RING finger domain, C3HC4 (zinc finger)"/>
    <property type="match status" value="1"/>
</dbReference>
<dbReference type="InterPro" id="IPR013083">
    <property type="entry name" value="Znf_RING/FYVE/PHD"/>
</dbReference>
<gene>
    <name evidence="3" type="ORF">BSTOLATCC_MIC27130</name>
</gene>
<dbReference type="InterPro" id="IPR052085">
    <property type="entry name" value="WD-SAM-U-box"/>
</dbReference>
<dbReference type="PROSITE" id="PS51698">
    <property type="entry name" value="U_BOX"/>
    <property type="match status" value="1"/>
</dbReference>
<feature type="coiled-coil region" evidence="1">
    <location>
        <begin position="288"/>
        <end position="315"/>
    </location>
</feature>
<keyword evidence="4" id="KW-1185">Reference proteome</keyword>
<name>A0AAU9J4B8_9CILI</name>
<dbReference type="Pfam" id="PF04564">
    <property type="entry name" value="U-box"/>
    <property type="match status" value="1"/>
</dbReference>
<accession>A0AAU9J4B8</accession>
<evidence type="ECO:0000256" key="1">
    <source>
        <dbReference type="SAM" id="Coils"/>
    </source>
</evidence>
<dbReference type="GO" id="GO:0016567">
    <property type="term" value="P:protein ubiquitination"/>
    <property type="evidence" value="ECO:0007669"/>
    <property type="project" value="InterPro"/>
</dbReference>
<dbReference type="PANTHER" id="PTHR46573:SF1">
    <property type="entry name" value="WD REPEAT, SAM AND U-BOX DOMAIN-CONTAINING PROTEIN 1"/>
    <property type="match status" value="1"/>
</dbReference>
<dbReference type="AlphaFoldDB" id="A0AAU9J4B8"/>
<comment type="caution">
    <text evidence="3">The sequence shown here is derived from an EMBL/GenBank/DDBJ whole genome shotgun (WGS) entry which is preliminary data.</text>
</comment>
<dbReference type="Proteomes" id="UP001162131">
    <property type="component" value="Unassembled WGS sequence"/>
</dbReference>
<dbReference type="GO" id="GO:0004842">
    <property type="term" value="F:ubiquitin-protein transferase activity"/>
    <property type="evidence" value="ECO:0007669"/>
    <property type="project" value="InterPro"/>
</dbReference>
<protein>
    <recommendedName>
        <fullName evidence="2">U-box domain-containing protein</fullName>
    </recommendedName>
</protein>
<evidence type="ECO:0000313" key="3">
    <source>
        <dbReference type="EMBL" id="CAG9320659.1"/>
    </source>
</evidence>
<evidence type="ECO:0000259" key="2">
    <source>
        <dbReference type="PROSITE" id="PS51698"/>
    </source>
</evidence>